<evidence type="ECO:0000313" key="1">
    <source>
        <dbReference type="EMBL" id="CCC52405.1"/>
    </source>
</evidence>
<organism evidence="1">
    <name type="scientific">Trypanosoma vivax (strain Y486)</name>
    <dbReference type="NCBI Taxonomy" id="1055687"/>
    <lineage>
        <taxon>Eukaryota</taxon>
        <taxon>Discoba</taxon>
        <taxon>Euglenozoa</taxon>
        <taxon>Kinetoplastea</taxon>
        <taxon>Metakinetoplastina</taxon>
        <taxon>Trypanosomatida</taxon>
        <taxon>Trypanosomatidae</taxon>
        <taxon>Trypanosoma</taxon>
        <taxon>Duttonella</taxon>
    </lineage>
</organism>
<accession>G0U4P1</accession>
<gene>
    <name evidence="1" type="ORF">TVY486_1014480</name>
</gene>
<sequence length="233" mass="25699">MVRDTEAMLITPLFEITSLVWPMSLVMGSQLGQRRFNVFRTPPLYSNGSERMFGCTHKYASTHSRWCDMRDFTDEPVSEIEVSGQLVLRYQLNPNSPPDLPPPPGFKRDIFRNQRPYLRPVCLEPLVLPCGSADGGVHDACGINLCTRATGLFTDFPQPGREGIAVIYSTVPSMRAELFRLFAGGKSGLPVFVDDVFISWDAAGLLSLNELSGVCAMNDGPDCYELADALGSK</sequence>
<dbReference type="AlphaFoldDB" id="G0U4P1"/>
<name>G0U4P1_TRYVY</name>
<dbReference type="VEuPathDB" id="TriTrypDB:TvY486_1014480"/>
<dbReference type="EMBL" id="HE573026">
    <property type="protein sequence ID" value="CCC52405.1"/>
    <property type="molecule type" value="Genomic_DNA"/>
</dbReference>
<protein>
    <submittedName>
        <fullName evidence="1">Uncharacterized protein</fullName>
    </submittedName>
</protein>
<reference evidence="1" key="1">
    <citation type="journal article" date="2012" name="Proc. Natl. Acad. Sci. U.S.A.">
        <title>Antigenic diversity is generated by distinct evolutionary mechanisms in African trypanosome species.</title>
        <authorList>
            <person name="Jackson A.P."/>
            <person name="Berry A."/>
            <person name="Aslett M."/>
            <person name="Allison H.C."/>
            <person name="Burton P."/>
            <person name="Vavrova-Anderson J."/>
            <person name="Brown R."/>
            <person name="Browne H."/>
            <person name="Corton N."/>
            <person name="Hauser H."/>
            <person name="Gamble J."/>
            <person name="Gilderthorp R."/>
            <person name="Marcello L."/>
            <person name="McQuillan J."/>
            <person name="Otto T.D."/>
            <person name="Quail M.A."/>
            <person name="Sanders M.J."/>
            <person name="van Tonder A."/>
            <person name="Ginger M.L."/>
            <person name="Field M.C."/>
            <person name="Barry J.D."/>
            <person name="Hertz-Fowler C."/>
            <person name="Berriman M."/>
        </authorList>
    </citation>
    <scope>NUCLEOTIDE SEQUENCE</scope>
    <source>
        <strain evidence="1">Y486</strain>
    </source>
</reference>
<proteinExistence type="predicted"/>
<dbReference type="OMA" id="PLNQRMP"/>